<dbReference type="Proteomes" id="UP000034022">
    <property type="component" value="Unassembled WGS sequence"/>
</dbReference>
<sequence length="475" mass="54291">MFCVVAFFSYQAIVPGGKITYDYDFENESFFISKLSPNERLASINSGINNKIVGNPVYFNLRTPRAFDRADLFVKYKNLANAPLIEAGVLADKKIWRYDLKPLENRLLDRLSLVWDVKKDGELILLSNPETANSDTQFKSVGEFIASKEHKGGVAEYNYELKNDFILPYHQPDDTINKIVFPEILGSYQFYVYLKNEDLDFNFDLVDLNRNSDADDVQLYLYYNNQLIDSRHLDDDGIAIDNKQESKIHSLEIKQANLPEGVYKIELKANNDILTKKITTKQTKIAFINKLELYKTEKKDREIFTDSREVQFTTVNPESLQTILIGDSGLVINETYRQFKQVSVSSTTPALIKIAKDGIIVSGDGLFSFSKSAFFNPKIKKADMHLDVQKEGINYVIAKYDFPEEVGEWSTQTVSFDISRAYRENGKYGFIISVPGLDDISSDGIVLDEIKISLSGKSLWEKIREIINQKYAKKD</sequence>
<accession>A0A0G0JU41</accession>
<evidence type="ECO:0000313" key="1">
    <source>
        <dbReference type="EMBL" id="KKQ71028.1"/>
    </source>
</evidence>
<comment type="caution">
    <text evidence="1">The sequence shown here is derived from an EMBL/GenBank/DDBJ whole genome shotgun (WGS) entry which is preliminary data.</text>
</comment>
<name>A0A0G0JU41_9BACT</name>
<dbReference type="EMBL" id="LBUU01000002">
    <property type="protein sequence ID" value="KKQ71028.1"/>
    <property type="molecule type" value="Genomic_DNA"/>
</dbReference>
<gene>
    <name evidence="1" type="ORF">US91_C0002G0107</name>
</gene>
<organism evidence="1 2">
    <name type="scientific">Candidatus Falkowbacteria bacterium GW2011_GWE1_38_31</name>
    <dbReference type="NCBI Taxonomy" id="1618638"/>
    <lineage>
        <taxon>Bacteria</taxon>
        <taxon>Candidatus Falkowiibacteriota</taxon>
    </lineage>
</organism>
<proteinExistence type="predicted"/>
<protein>
    <submittedName>
        <fullName evidence="1">Uncharacterized protein</fullName>
    </submittedName>
</protein>
<reference evidence="1 2" key="1">
    <citation type="journal article" date="2015" name="Nature">
        <title>rRNA introns, odd ribosomes, and small enigmatic genomes across a large radiation of phyla.</title>
        <authorList>
            <person name="Brown C.T."/>
            <person name="Hug L.A."/>
            <person name="Thomas B.C."/>
            <person name="Sharon I."/>
            <person name="Castelle C.J."/>
            <person name="Singh A."/>
            <person name="Wilkins M.J."/>
            <person name="Williams K.H."/>
            <person name="Banfield J.F."/>
        </authorList>
    </citation>
    <scope>NUCLEOTIDE SEQUENCE [LARGE SCALE GENOMIC DNA]</scope>
</reference>
<evidence type="ECO:0000313" key="2">
    <source>
        <dbReference type="Proteomes" id="UP000034022"/>
    </source>
</evidence>
<dbReference type="AlphaFoldDB" id="A0A0G0JU41"/>